<dbReference type="InterPro" id="IPR038563">
    <property type="entry name" value="Endonuclease_7_sf"/>
</dbReference>
<dbReference type="Pfam" id="PF02945">
    <property type="entry name" value="Endonuclease_7"/>
    <property type="match status" value="1"/>
</dbReference>
<evidence type="ECO:0000256" key="1">
    <source>
        <dbReference type="SAM" id="MobiDB-lite"/>
    </source>
</evidence>
<gene>
    <name evidence="2" type="ORF">LCGC14_0399720</name>
</gene>
<feature type="region of interest" description="Disordered" evidence="1">
    <location>
        <begin position="32"/>
        <end position="51"/>
    </location>
</feature>
<dbReference type="Gene3D" id="3.40.1800.10">
    <property type="entry name" value="His-Me finger endonucleases"/>
    <property type="match status" value="1"/>
</dbReference>
<dbReference type="SUPFAM" id="SSF54060">
    <property type="entry name" value="His-Me finger endonucleases"/>
    <property type="match status" value="1"/>
</dbReference>
<accession>A0A0F9SX82</accession>
<evidence type="ECO:0000313" key="2">
    <source>
        <dbReference type="EMBL" id="KKN73530.1"/>
    </source>
</evidence>
<sequence length="197" mass="23826">MVQALADRRQYGRQYYAEHCDALNARKRRRYAEHRDGLSAQKRRAYRENPDKYVRRSRRWRQQHLKQHQESNRRYYSKNRERILAASKQRHWQKKAEDPCALTRAARGRYLKREYGLSLEQYDRLLRKQKNLCALCRQPMKHGGRITAKHAVVDHDHKTGRVRGILHAQCNSWLALLDNDSRLLFRLAKYLNKFRKS</sequence>
<protein>
    <recommendedName>
        <fullName evidence="3">Recombination endonuclease VII</fullName>
    </recommendedName>
</protein>
<comment type="caution">
    <text evidence="2">The sequence shown here is derived from an EMBL/GenBank/DDBJ whole genome shotgun (WGS) entry which is preliminary data.</text>
</comment>
<name>A0A0F9SX82_9ZZZZ</name>
<dbReference type="EMBL" id="LAZR01000342">
    <property type="protein sequence ID" value="KKN73530.1"/>
    <property type="molecule type" value="Genomic_DNA"/>
</dbReference>
<organism evidence="2">
    <name type="scientific">marine sediment metagenome</name>
    <dbReference type="NCBI Taxonomy" id="412755"/>
    <lineage>
        <taxon>unclassified sequences</taxon>
        <taxon>metagenomes</taxon>
        <taxon>ecological metagenomes</taxon>
    </lineage>
</organism>
<dbReference type="AlphaFoldDB" id="A0A0F9SX82"/>
<dbReference type="InterPro" id="IPR004211">
    <property type="entry name" value="Endonuclease_7"/>
</dbReference>
<reference evidence="2" key="1">
    <citation type="journal article" date="2015" name="Nature">
        <title>Complex archaea that bridge the gap between prokaryotes and eukaryotes.</title>
        <authorList>
            <person name="Spang A."/>
            <person name="Saw J.H."/>
            <person name="Jorgensen S.L."/>
            <person name="Zaremba-Niedzwiedzka K."/>
            <person name="Martijn J."/>
            <person name="Lind A.E."/>
            <person name="van Eijk R."/>
            <person name="Schleper C."/>
            <person name="Guy L."/>
            <person name="Ettema T.J."/>
        </authorList>
    </citation>
    <scope>NUCLEOTIDE SEQUENCE</scope>
</reference>
<dbReference type="InterPro" id="IPR044925">
    <property type="entry name" value="His-Me_finger_sf"/>
</dbReference>
<evidence type="ECO:0008006" key="3">
    <source>
        <dbReference type="Google" id="ProtNLM"/>
    </source>
</evidence>
<proteinExistence type="predicted"/>